<proteinExistence type="inferred from homology"/>
<evidence type="ECO:0000256" key="3">
    <source>
        <dbReference type="ARBA" id="ARBA00023315"/>
    </source>
</evidence>
<organism evidence="4 5">
    <name type="scientific">Macleaya cordata</name>
    <name type="common">Five-seeded plume-poppy</name>
    <name type="synonym">Bocconia cordata</name>
    <dbReference type="NCBI Taxonomy" id="56857"/>
    <lineage>
        <taxon>Eukaryota</taxon>
        <taxon>Viridiplantae</taxon>
        <taxon>Streptophyta</taxon>
        <taxon>Embryophyta</taxon>
        <taxon>Tracheophyta</taxon>
        <taxon>Spermatophyta</taxon>
        <taxon>Magnoliopsida</taxon>
        <taxon>Ranunculales</taxon>
        <taxon>Papaveraceae</taxon>
        <taxon>Papaveroideae</taxon>
        <taxon>Macleaya</taxon>
    </lineage>
</organism>
<comment type="similarity">
    <text evidence="1">Belongs to the plant acyltransferase family.</text>
</comment>
<dbReference type="EMBL" id="MVGT01002803">
    <property type="protein sequence ID" value="OVA06427.1"/>
    <property type="molecule type" value="Genomic_DNA"/>
</dbReference>
<dbReference type="GO" id="GO:0016746">
    <property type="term" value="F:acyltransferase activity"/>
    <property type="evidence" value="ECO:0007669"/>
    <property type="project" value="UniProtKB-KW"/>
</dbReference>
<reference evidence="4 5" key="1">
    <citation type="journal article" date="2017" name="Mol. Plant">
        <title>The Genome of Medicinal Plant Macleaya cordata Provides New Insights into Benzylisoquinoline Alkaloids Metabolism.</title>
        <authorList>
            <person name="Liu X."/>
            <person name="Liu Y."/>
            <person name="Huang P."/>
            <person name="Ma Y."/>
            <person name="Qing Z."/>
            <person name="Tang Q."/>
            <person name="Cao H."/>
            <person name="Cheng P."/>
            <person name="Zheng Y."/>
            <person name="Yuan Z."/>
            <person name="Zhou Y."/>
            <person name="Liu J."/>
            <person name="Tang Z."/>
            <person name="Zhuo Y."/>
            <person name="Zhang Y."/>
            <person name="Yu L."/>
            <person name="Huang J."/>
            <person name="Yang P."/>
            <person name="Peng Q."/>
            <person name="Zhang J."/>
            <person name="Jiang W."/>
            <person name="Zhang Z."/>
            <person name="Lin K."/>
            <person name="Ro D.K."/>
            <person name="Chen X."/>
            <person name="Xiong X."/>
            <person name="Shang Y."/>
            <person name="Huang S."/>
            <person name="Zeng J."/>
        </authorList>
    </citation>
    <scope>NUCLEOTIDE SEQUENCE [LARGE SCALE GENOMIC DNA]</scope>
    <source>
        <strain evidence="5">cv. BLH2017</strain>
        <tissue evidence="4">Root</tissue>
    </source>
</reference>
<keyword evidence="3" id="KW-0012">Acyltransferase</keyword>
<protein>
    <submittedName>
        <fullName evidence="4">Transferase</fullName>
    </submittedName>
</protein>
<dbReference type="PANTHER" id="PTHR31623">
    <property type="entry name" value="F21J9.9"/>
    <property type="match status" value="1"/>
</dbReference>
<accession>A0A200Q7T0</accession>
<comment type="caution">
    <text evidence="4">The sequence shown here is derived from an EMBL/GenBank/DDBJ whole genome shotgun (WGS) entry which is preliminary data.</text>
</comment>
<dbReference type="InParanoid" id="A0A200Q7T0"/>
<dbReference type="AlphaFoldDB" id="A0A200Q7T0"/>
<dbReference type="OrthoDB" id="1932220at2759"/>
<gene>
    <name evidence="4" type="ORF">BVC80_6839g4</name>
</gene>
<evidence type="ECO:0000256" key="1">
    <source>
        <dbReference type="ARBA" id="ARBA00009861"/>
    </source>
</evidence>
<evidence type="ECO:0000313" key="4">
    <source>
        <dbReference type="EMBL" id="OVA06427.1"/>
    </source>
</evidence>
<sequence>MAIGVCISHKIADASSLTTFINDWAATTREAPEQIRGPRFDDLRSLFPPRDIMGYETESKIKREEIVTKKFVFKAPKIAELKQRSIIGCSSTTNNNNCRSDHTDDVQEYPTRVEAVSAFIWKRFIDMDQAKEVAVASAARVYVGSHAVNMRTRIVPPLPTNSIGNMYCAAIALSIINGNPENDQDKEDHQYSNLVGKVRDAIRKIDSDHVRELQTTDALLNSMKPIEEGVSSGQTQLLTFSSWCRFPIYEADFGWGKPIWVSTATLPFKNVVVFMDTRTGDGIEAWVNMNKEDMSELERDDELLAFVS</sequence>
<dbReference type="Pfam" id="PF02458">
    <property type="entry name" value="Transferase"/>
    <property type="match status" value="1"/>
</dbReference>
<dbReference type="Gene3D" id="3.30.559.10">
    <property type="entry name" value="Chloramphenicol acetyltransferase-like domain"/>
    <property type="match status" value="2"/>
</dbReference>
<dbReference type="PANTHER" id="PTHR31623:SF17">
    <property type="entry name" value="F21J9.9"/>
    <property type="match status" value="1"/>
</dbReference>
<name>A0A200Q7T0_MACCD</name>
<dbReference type="OMA" id="ESACSEV"/>
<dbReference type="Proteomes" id="UP000195402">
    <property type="component" value="Unassembled WGS sequence"/>
</dbReference>
<dbReference type="InterPro" id="IPR023213">
    <property type="entry name" value="CAT-like_dom_sf"/>
</dbReference>
<evidence type="ECO:0000256" key="2">
    <source>
        <dbReference type="ARBA" id="ARBA00022679"/>
    </source>
</evidence>
<evidence type="ECO:0000313" key="5">
    <source>
        <dbReference type="Proteomes" id="UP000195402"/>
    </source>
</evidence>
<keyword evidence="2 4" id="KW-0808">Transferase</keyword>
<dbReference type="STRING" id="56857.A0A200Q7T0"/>
<keyword evidence="5" id="KW-1185">Reference proteome</keyword>